<sequence>MGHLSIKPLKMAVICLGSEWRVDKHDCDRFFAKHTSGIVIFVSSDTTRAIPTFALGFFDPTNRHVFVRHASIGCSLDKSIDKIMHDIKQKLLIHFDSALVQLNELRNVHSDRVAVLDAQDELFNDLQSVLSLEPLTGKSHHVSYKAWGIQTYNSDCMRGEVIVPHSQASSKEPKFDLHLNELDHNQIKAIISLINV</sequence>
<name>A0A5Q4ZYU5_9GAMM</name>
<dbReference type="AlphaFoldDB" id="A0A5Q4ZYU5"/>
<accession>A0A5Q4ZYU5</accession>
<evidence type="ECO:0000313" key="1">
    <source>
        <dbReference type="EMBL" id="VVV07041.1"/>
    </source>
</evidence>
<keyword evidence="1" id="KW-0614">Plasmid</keyword>
<dbReference type="RefSeq" id="WP_192957923.1">
    <property type="nucleotide sequence ID" value="NZ_LR721753.1"/>
</dbReference>
<proteinExistence type="predicted"/>
<dbReference type="EMBL" id="LR721753">
    <property type="protein sequence ID" value="VVV07041.1"/>
    <property type="molecule type" value="Genomic_DNA"/>
</dbReference>
<reference evidence="1" key="1">
    <citation type="submission" date="2019-09" db="EMBL/GenBank/DDBJ databases">
        <authorList>
            <person name="Hjerde E."/>
        </authorList>
    </citation>
    <scope>NUCLEOTIDE SEQUENCE [LARGE SCALE GENOMIC DNA]</scope>
    <source>
        <strain evidence="1">06/09/160</strain>
        <plasmid evidence="1">pAWOD_2</plasmid>
    </source>
</reference>
<gene>
    <name evidence="1" type="ORF">AW0309160_04535</name>
</gene>
<protein>
    <submittedName>
        <fullName evidence="1">Uncharacterized protein</fullName>
    </submittedName>
</protein>
<geneLocation type="plasmid" evidence="1">
    <name>pAWOD_2</name>
</geneLocation>
<organism evidence="1">
    <name type="scientific">Aliivibrio wodanis</name>
    <dbReference type="NCBI Taxonomy" id="80852"/>
    <lineage>
        <taxon>Bacteria</taxon>
        <taxon>Pseudomonadati</taxon>
        <taxon>Pseudomonadota</taxon>
        <taxon>Gammaproteobacteria</taxon>
        <taxon>Vibrionales</taxon>
        <taxon>Vibrionaceae</taxon>
        <taxon>Aliivibrio</taxon>
    </lineage>
</organism>